<dbReference type="SMART" id="SM00487">
    <property type="entry name" value="DEXDc"/>
    <property type="match status" value="1"/>
</dbReference>
<evidence type="ECO:0000256" key="8">
    <source>
        <dbReference type="ARBA" id="ARBA00022806"/>
    </source>
</evidence>
<evidence type="ECO:0000256" key="9">
    <source>
        <dbReference type="ARBA" id="ARBA00022840"/>
    </source>
</evidence>
<keyword evidence="9 13" id="KW-0067">ATP-binding</keyword>
<keyword evidence="10" id="KW-0539">Nucleus</keyword>
<organism evidence="18 21">
    <name type="scientific">Synchytrium endobioticum</name>
    <dbReference type="NCBI Taxonomy" id="286115"/>
    <lineage>
        <taxon>Eukaryota</taxon>
        <taxon>Fungi</taxon>
        <taxon>Fungi incertae sedis</taxon>
        <taxon>Chytridiomycota</taxon>
        <taxon>Chytridiomycota incertae sedis</taxon>
        <taxon>Chytridiomycetes</taxon>
        <taxon>Synchytriales</taxon>
        <taxon>Synchytriaceae</taxon>
        <taxon>Synchytrium</taxon>
    </lineage>
</organism>
<feature type="region of interest" description="Disordered" evidence="14">
    <location>
        <begin position="1"/>
        <end position="36"/>
    </location>
</feature>
<dbReference type="EMBL" id="QEAM01000111">
    <property type="protein sequence ID" value="TPX46194.1"/>
    <property type="molecule type" value="Genomic_DNA"/>
</dbReference>
<evidence type="ECO:0000259" key="17">
    <source>
        <dbReference type="PROSITE" id="PS51195"/>
    </source>
</evidence>
<evidence type="ECO:0000313" key="20">
    <source>
        <dbReference type="Proteomes" id="UP000317494"/>
    </source>
</evidence>
<dbReference type="GO" id="GO:0016787">
    <property type="term" value="F:hydrolase activity"/>
    <property type="evidence" value="ECO:0007669"/>
    <property type="project" value="UniProtKB-KW"/>
</dbReference>
<dbReference type="InterPro" id="IPR011545">
    <property type="entry name" value="DEAD/DEAH_box_helicase_dom"/>
</dbReference>
<feature type="compositionally biased region" description="Polar residues" evidence="14">
    <location>
        <begin position="16"/>
        <end position="36"/>
    </location>
</feature>
<dbReference type="Proteomes" id="UP000317494">
    <property type="component" value="Unassembled WGS sequence"/>
</dbReference>
<dbReference type="CDD" id="cd00268">
    <property type="entry name" value="DEADc"/>
    <property type="match status" value="1"/>
</dbReference>
<evidence type="ECO:0000256" key="2">
    <source>
        <dbReference type="ARBA" id="ARBA00009334"/>
    </source>
</evidence>
<evidence type="ECO:0000256" key="5">
    <source>
        <dbReference type="ARBA" id="ARBA00022552"/>
    </source>
</evidence>
<dbReference type="InterPro" id="IPR001650">
    <property type="entry name" value="Helicase_C-like"/>
</dbReference>
<comment type="caution">
    <text evidence="18">The sequence shown here is derived from an EMBL/GenBank/DDBJ whole genome shotgun (WGS) entry which is preliminary data.</text>
</comment>
<evidence type="ECO:0000256" key="14">
    <source>
        <dbReference type="SAM" id="MobiDB-lite"/>
    </source>
</evidence>
<evidence type="ECO:0000256" key="1">
    <source>
        <dbReference type="ARBA" id="ARBA00004604"/>
    </source>
</evidence>
<dbReference type="OrthoDB" id="196131at2759"/>
<comment type="similarity">
    <text evidence="2">Belongs to the DEAD box helicase family. DDX5/DBP2 subfamily.</text>
</comment>
<keyword evidence="6 13" id="KW-0547">Nucleotide-binding</keyword>
<gene>
    <name evidence="18" type="ORF">SeLEV6574_g03364</name>
    <name evidence="19" type="ORF">SeMB42_g02926</name>
</gene>
<dbReference type="PROSITE" id="PS51192">
    <property type="entry name" value="HELICASE_ATP_BIND_1"/>
    <property type="match status" value="1"/>
</dbReference>
<keyword evidence="20" id="KW-1185">Reference proteome</keyword>
<evidence type="ECO:0000256" key="11">
    <source>
        <dbReference type="ARBA" id="ARBA00037449"/>
    </source>
</evidence>
<evidence type="ECO:0000313" key="19">
    <source>
        <dbReference type="EMBL" id="TPX48616.1"/>
    </source>
</evidence>
<feature type="domain" description="DEAD-box RNA helicase Q" evidence="17">
    <location>
        <begin position="60"/>
        <end position="90"/>
    </location>
</feature>
<reference evidence="20 21" key="1">
    <citation type="journal article" date="2019" name="Sci. Rep.">
        <title>Comparative genomics of chytrid fungi reveal insights into the obligate biotrophic and pathogenic lifestyle of Synchytrium endobioticum.</title>
        <authorList>
            <person name="van de Vossenberg B.T.L.H."/>
            <person name="Warris S."/>
            <person name="Nguyen H.D.T."/>
            <person name="van Gent-Pelzer M.P.E."/>
            <person name="Joly D.L."/>
            <person name="van de Geest H.C."/>
            <person name="Bonants P.J.M."/>
            <person name="Smith D.S."/>
            <person name="Levesque C.A."/>
            <person name="van der Lee T.A.J."/>
        </authorList>
    </citation>
    <scope>NUCLEOTIDE SEQUENCE [LARGE SCALE GENOMIC DNA]</scope>
    <source>
        <strain evidence="18 21">LEV6574</strain>
        <strain evidence="19 20">MB42</strain>
    </source>
</reference>
<evidence type="ECO:0000256" key="4">
    <source>
        <dbReference type="ARBA" id="ARBA00022517"/>
    </source>
</evidence>
<dbReference type="FunFam" id="3.40.50.300:FF:000008">
    <property type="entry name" value="ATP-dependent RNA helicase RhlB"/>
    <property type="match status" value="1"/>
</dbReference>
<keyword evidence="7 13" id="KW-0378">Hydrolase</keyword>
<comment type="function">
    <text evidence="11">ATP-dependent RNA helicase required for 60S ribosomal subunit synthesis. Involved in efficient pre-rRNA processing, predominantly at site A3, which is necessary for the normal formation of 25S and 5.8S rRNAs.</text>
</comment>
<evidence type="ECO:0000259" key="15">
    <source>
        <dbReference type="PROSITE" id="PS51192"/>
    </source>
</evidence>
<dbReference type="PANTHER" id="PTHR47958">
    <property type="entry name" value="ATP-DEPENDENT RNA HELICASE DBP3"/>
    <property type="match status" value="1"/>
</dbReference>
<evidence type="ECO:0000259" key="16">
    <source>
        <dbReference type="PROSITE" id="PS51194"/>
    </source>
</evidence>
<dbReference type="PROSITE" id="PS51194">
    <property type="entry name" value="HELICASE_CTER"/>
    <property type="match status" value="1"/>
</dbReference>
<evidence type="ECO:0000313" key="21">
    <source>
        <dbReference type="Proteomes" id="UP000320475"/>
    </source>
</evidence>
<dbReference type="PROSITE" id="PS00039">
    <property type="entry name" value="DEAD_ATP_HELICASE"/>
    <property type="match status" value="1"/>
</dbReference>
<dbReference type="GO" id="GO:0003676">
    <property type="term" value="F:nucleic acid binding"/>
    <property type="evidence" value="ECO:0007669"/>
    <property type="project" value="InterPro"/>
</dbReference>
<dbReference type="Gene3D" id="3.40.50.300">
    <property type="entry name" value="P-loop containing nucleotide triphosphate hydrolases"/>
    <property type="match status" value="2"/>
</dbReference>
<proteinExistence type="inferred from homology"/>
<dbReference type="VEuPathDB" id="FungiDB:SeMB42_g02926"/>
<dbReference type="AlphaFoldDB" id="A0A507D424"/>
<dbReference type="GO" id="GO:0005524">
    <property type="term" value="F:ATP binding"/>
    <property type="evidence" value="ECO:0007669"/>
    <property type="project" value="UniProtKB-KW"/>
</dbReference>
<evidence type="ECO:0000256" key="6">
    <source>
        <dbReference type="ARBA" id="ARBA00022741"/>
    </source>
</evidence>
<sequence>MGKRQAPPSSASASSNCTAHSPTTSQTTATNADPSQSSAYYKEHSISISSDNNTILTPYTTFSQLKDDQKLKKSLMKPFKGFEKPTPIQASVWPYLFAGHDVVGIAKTGSGKTFAFALPAVHIIKKQHSTSKILALVLSPTRELAIQTHESFAAFGPKAHIHPFVMYGGTSKKEQKADFLKSQCNVLVATPGRLMDFMNDGVVDLRAVQIVILDEADRMLSFGFEQDIKTIMSSFRTARPQTIMFSATWPPEIRALAATYLSAPTTRITVGSDELAANTDITQIVEVIGPDAKEARLLHILKQHATAPTAGEHNLVLIFVLYKYEAPKLEKLLSSHRGGYAGMVASIHGDKNQRDRLHALESFKSGKTPILVATDVAARGLDIPEVRCVINFTYPLTTEEYCHRIGRTGRAGRKGVAYTFFTSNEKNHAGALVNVLKKANQTVPQALINFGTTVKRKVDPNYGAFTKDVDMSVKGKKIKFTCDDE</sequence>
<dbReference type="InterPro" id="IPR027417">
    <property type="entry name" value="P-loop_NTPase"/>
</dbReference>
<feature type="domain" description="Helicase ATP-binding" evidence="15">
    <location>
        <begin position="93"/>
        <end position="267"/>
    </location>
</feature>
<evidence type="ECO:0000256" key="12">
    <source>
        <dbReference type="PROSITE-ProRule" id="PRU00552"/>
    </source>
</evidence>
<dbReference type="InterPro" id="IPR014001">
    <property type="entry name" value="Helicase_ATP-bd"/>
</dbReference>
<evidence type="ECO:0000256" key="7">
    <source>
        <dbReference type="ARBA" id="ARBA00022801"/>
    </source>
</evidence>
<evidence type="ECO:0000256" key="3">
    <source>
        <dbReference type="ARBA" id="ARBA00012552"/>
    </source>
</evidence>
<feature type="domain" description="Helicase C-terminal" evidence="16">
    <location>
        <begin position="280"/>
        <end position="451"/>
    </location>
</feature>
<feature type="short sequence motif" description="Q motif" evidence="12">
    <location>
        <begin position="60"/>
        <end position="90"/>
    </location>
</feature>
<evidence type="ECO:0000256" key="10">
    <source>
        <dbReference type="ARBA" id="ARBA00023242"/>
    </source>
</evidence>
<protein>
    <recommendedName>
        <fullName evidence="3">RNA helicase</fullName>
        <ecNumber evidence="3">3.6.4.13</ecNumber>
    </recommendedName>
</protein>
<evidence type="ECO:0000256" key="13">
    <source>
        <dbReference type="RuleBase" id="RU000492"/>
    </source>
</evidence>
<dbReference type="EMBL" id="QEAN01000097">
    <property type="protein sequence ID" value="TPX48616.1"/>
    <property type="molecule type" value="Genomic_DNA"/>
</dbReference>
<dbReference type="PROSITE" id="PS51195">
    <property type="entry name" value="Q_MOTIF"/>
    <property type="match status" value="1"/>
</dbReference>
<dbReference type="Proteomes" id="UP000320475">
    <property type="component" value="Unassembled WGS sequence"/>
</dbReference>
<dbReference type="InterPro" id="IPR014014">
    <property type="entry name" value="RNA_helicase_DEAD_Q_motif"/>
</dbReference>
<evidence type="ECO:0000313" key="18">
    <source>
        <dbReference type="EMBL" id="TPX46194.1"/>
    </source>
</evidence>
<dbReference type="Pfam" id="PF00271">
    <property type="entry name" value="Helicase_C"/>
    <property type="match status" value="1"/>
</dbReference>
<dbReference type="InterPro" id="IPR000629">
    <property type="entry name" value="RNA-helicase_DEAD-box_CS"/>
</dbReference>
<comment type="subcellular location">
    <subcellularLocation>
        <location evidence="1">Nucleus</location>
        <location evidence="1">Nucleolus</location>
    </subcellularLocation>
</comment>
<feature type="compositionally biased region" description="Low complexity" evidence="14">
    <location>
        <begin position="1"/>
        <end position="15"/>
    </location>
</feature>
<accession>A0A507D424</accession>
<dbReference type="SMART" id="SM00490">
    <property type="entry name" value="HELICc"/>
    <property type="match status" value="1"/>
</dbReference>
<name>A0A507D424_9FUNG</name>
<dbReference type="InterPro" id="IPR044742">
    <property type="entry name" value="DEAD/DEAH_RhlB"/>
</dbReference>
<dbReference type="SUPFAM" id="SSF52540">
    <property type="entry name" value="P-loop containing nucleoside triphosphate hydrolases"/>
    <property type="match status" value="1"/>
</dbReference>
<dbReference type="Pfam" id="PF00270">
    <property type="entry name" value="DEAD"/>
    <property type="match status" value="1"/>
</dbReference>
<dbReference type="EC" id="3.6.4.13" evidence="3"/>
<keyword evidence="5" id="KW-0698">rRNA processing</keyword>
<keyword evidence="8 13" id="KW-0347">Helicase</keyword>
<dbReference type="STRING" id="286115.A0A507D424"/>
<dbReference type="GO" id="GO:0003724">
    <property type="term" value="F:RNA helicase activity"/>
    <property type="evidence" value="ECO:0007669"/>
    <property type="project" value="UniProtKB-EC"/>
</dbReference>
<dbReference type="CDD" id="cd18787">
    <property type="entry name" value="SF2_C_DEAD"/>
    <property type="match status" value="1"/>
</dbReference>
<keyword evidence="4" id="KW-0690">Ribosome biogenesis</keyword>